<organism evidence="1 2">
    <name type="scientific">Prevotella communis</name>
    <dbReference type="NCBI Taxonomy" id="2913614"/>
    <lineage>
        <taxon>Bacteria</taxon>
        <taxon>Pseudomonadati</taxon>
        <taxon>Bacteroidota</taxon>
        <taxon>Bacteroidia</taxon>
        <taxon>Bacteroidales</taxon>
        <taxon>Prevotellaceae</taxon>
        <taxon>Prevotella</taxon>
    </lineage>
</organism>
<protein>
    <submittedName>
        <fullName evidence="1">GxxExxY protein</fullName>
    </submittedName>
</protein>
<sequence>MIVYSQESYKIIGAAFNVYNKLGHGFLEAVYQECLELEFKKLGIPYEREKEIKIYYDGQELKQTYRADFVCYDKIIVELKAVSELDEAHHAQVYNYLHATNMKLGLLLNFGSSDGLEKDRIVL</sequence>
<reference evidence="2" key="1">
    <citation type="submission" date="2016-10" db="EMBL/GenBank/DDBJ databases">
        <authorList>
            <person name="de Groot N.N."/>
        </authorList>
    </citation>
    <scope>NUCLEOTIDE SEQUENCE [LARGE SCALE GENOMIC DNA]</scope>
    <source>
        <strain evidence="2">BP1-145</strain>
    </source>
</reference>
<dbReference type="Proteomes" id="UP000199134">
    <property type="component" value="Unassembled WGS sequence"/>
</dbReference>
<name>A0A1H0KAV2_9BACT</name>
<dbReference type="Pfam" id="PF13366">
    <property type="entry name" value="PDDEXK_3"/>
    <property type="match status" value="1"/>
</dbReference>
<gene>
    <name evidence="1" type="ORF">SAMN04487900_12442</name>
</gene>
<proteinExistence type="predicted"/>
<dbReference type="NCBIfam" id="TIGR04256">
    <property type="entry name" value="GxxExxY"/>
    <property type="match status" value="1"/>
</dbReference>
<dbReference type="OrthoDB" id="9806869at2"/>
<dbReference type="InterPro" id="IPR026350">
    <property type="entry name" value="GxxExxY"/>
</dbReference>
<evidence type="ECO:0000313" key="2">
    <source>
        <dbReference type="Proteomes" id="UP000199134"/>
    </source>
</evidence>
<evidence type="ECO:0000313" key="1">
    <source>
        <dbReference type="EMBL" id="SDO53065.1"/>
    </source>
</evidence>
<dbReference type="InterPro" id="IPR011604">
    <property type="entry name" value="PDDEXK-like_dom_sf"/>
</dbReference>
<dbReference type="AlphaFoldDB" id="A0A1H0KAV2"/>
<dbReference type="EMBL" id="FNIW01000024">
    <property type="protein sequence ID" value="SDO53065.1"/>
    <property type="molecule type" value="Genomic_DNA"/>
</dbReference>
<accession>A0A1H0KAV2</accession>
<dbReference type="Gene3D" id="3.90.320.10">
    <property type="match status" value="1"/>
</dbReference>
<comment type="caution">
    <text evidence="1">The sequence shown here is derived from an EMBL/GenBank/DDBJ whole genome shotgun (WGS) entry which is preliminary data.</text>
</comment>
<dbReference type="RefSeq" id="WP_091854896.1">
    <property type="nucleotide sequence ID" value="NZ_FNIW01000024.1"/>
</dbReference>